<reference evidence="3 4" key="1">
    <citation type="submission" date="2017-04" db="EMBL/GenBank/DDBJ databases">
        <title>Kefir bacterial isolates.</title>
        <authorList>
            <person name="Kim Y."/>
            <person name="Blasche S."/>
            <person name="Patil K.R."/>
        </authorList>
    </citation>
    <scope>NUCLEOTIDE SEQUENCE [LARGE SCALE GENOMIC DNA]</scope>
    <source>
        <strain evidence="3 4">KR-2</strain>
    </source>
</reference>
<dbReference type="STRING" id="1231343.Absy_010_022"/>
<gene>
    <name evidence="3" type="ORF">B9K05_05500</name>
</gene>
<evidence type="ECO:0000313" key="3">
    <source>
        <dbReference type="EMBL" id="PAL27393.1"/>
    </source>
</evidence>
<name>A0A270BR03_9PROT</name>
<protein>
    <recommendedName>
        <fullName evidence="2">DUF4142 domain-containing protein</fullName>
    </recommendedName>
</protein>
<dbReference type="PANTHER" id="PTHR38593">
    <property type="entry name" value="BLR2558 PROTEIN"/>
    <property type="match status" value="1"/>
</dbReference>
<dbReference type="AlphaFoldDB" id="A0A270BR03"/>
<dbReference type="InterPro" id="IPR025419">
    <property type="entry name" value="DUF4142"/>
</dbReference>
<dbReference type="Pfam" id="PF13628">
    <property type="entry name" value="DUF4142"/>
    <property type="match status" value="1"/>
</dbReference>
<feature type="chain" id="PRO_5013283950" description="DUF4142 domain-containing protein" evidence="1">
    <location>
        <begin position="29"/>
        <end position="183"/>
    </location>
</feature>
<dbReference type="Gene3D" id="1.20.1260.10">
    <property type="match status" value="1"/>
</dbReference>
<organism evidence="3 4">
    <name type="scientific">Acetobacter syzygii</name>
    <dbReference type="NCBI Taxonomy" id="146476"/>
    <lineage>
        <taxon>Bacteria</taxon>
        <taxon>Pseudomonadati</taxon>
        <taxon>Pseudomonadota</taxon>
        <taxon>Alphaproteobacteria</taxon>
        <taxon>Acetobacterales</taxon>
        <taxon>Acetobacteraceae</taxon>
        <taxon>Acetobacter</taxon>
    </lineage>
</organism>
<dbReference type="PANTHER" id="PTHR38593:SF1">
    <property type="entry name" value="BLR2558 PROTEIN"/>
    <property type="match status" value="1"/>
</dbReference>
<evidence type="ECO:0000313" key="4">
    <source>
        <dbReference type="Proteomes" id="UP000216033"/>
    </source>
</evidence>
<dbReference type="Proteomes" id="UP000216033">
    <property type="component" value="Unassembled WGS sequence"/>
</dbReference>
<sequence length="183" mass="19502">MSFLFRHKACVLSPLLVLLLGVSGCAYVTPGQPPAPPLPALAKPAPFTAADAAFVQKLNAFDLVQIALANTAKTHAARNDLALLGASMTKDLTDAQTKLAKLASTHSLTLPTKPTAAEQKQIDRLGQAHGAGFDRRYIRLFTTAHGRIKPVLASQIALSKNPDLVAIARNVQTRLADYQAVMK</sequence>
<dbReference type="RefSeq" id="WP_095350898.1">
    <property type="nucleotide sequence ID" value="NZ_JABUNT010000032.1"/>
</dbReference>
<feature type="signal peptide" evidence="1">
    <location>
        <begin position="1"/>
        <end position="28"/>
    </location>
</feature>
<accession>A0A270BR03</accession>
<dbReference type="EMBL" id="NDFP01000003">
    <property type="protein sequence ID" value="PAL27393.1"/>
    <property type="molecule type" value="Genomic_DNA"/>
</dbReference>
<dbReference type="PROSITE" id="PS51257">
    <property type="entry name" value="PROKAR_LIPOPROTEIN"/>
    <property type="match status" value="1"/>
</dbReference>
<proteinExistence type="predicted"/>
<keyword evidence="1" id="KW-0732">Signal</keyword>
<dbReference type="OrthoDB" id="7226122at2"/>
<evidence type="ECO:0000256" key="1">
    <source>
        <dbReference type="SAM" id="SignalP"/>
    </source>
</evidence>
<comment type="caution">
    <text evidence="3">The sequence shown here is derived from an EMBL/GenBank/DDBJ whole genome shotgun (WGS) entry which is preliminary data.</text>
</comment>
<feature type="domain" description="DUF4142" evidence="2">
    <location>
        <begin position="50"/>
        <end position="177"/>
    </location>
</feature>
<keyword evidence="4" id="KW-1185">Reference proteome</keyword>
<dbReference type="InterPro" id="IPR012347">
    <property type="entry name" value="Ferritin-like"/>
</dbReference>
<evidence type="ECO:0000259" key="2">
    <source>
        <dbReference type="Pfam" id="PF13628"/>
    </source>
</evidence>